<evidence type="ECO:0000313" key="3">
    <source>
        <dbReference type="Proteomes" id="UP001202052"/>
    </source>
</evidence>
<dbReference type="Gene3D" id="3.30.60.140">
    <property type="match status" value="1"/>
</dbReference>
<dbReference type="InterPro" id="IPR017133">
    <property type="entry name" value="PvcA"/>
</dbReference>
<sequence>MGLLDRYRRIDETLAAGDPQDAPGGEDGADTAAGAGCADVHRERIERFVERRAPIHFVIPAFPAKSPNRSKVLGALPDLGEHLALGFLQSLCDYIGHFYEPGARITICSDGHVFGDVVGVTDHAVTAYRQALAEMIEESGFSSLDLYGLDDAFCTTDYPKLRRLLEENYCAPLAELREKVRNDRTTQALFNGIHRFMFEDAVARRGDQATRSQLRKDSKETAYQTILRSNAWSRVVAEKFPQAVRLSIHPQAPDSEKLGLRLLRTKDGWLTPWHGVVLDDGVNRYLVRRWDAEKVHGSVVWRNGRPSHFVAPHLSVTA</sequence>
<dbReference type="PIRSF" id="PIRSF037196">
    <property type="entry name" value="Pyoverdine_chromoph_PvcA"/>
    <property type="match status" value="1"/>
</dbReference>
<proteinExistence type="predicted"/>
<gene>
    <name evidence="2" type="ORF">M4438_02910</name>
</gene>
<dbReference type="PANTHER" id="PTHR37285">
    <property type="entry name" value="SPORE WALL MATURATION PROTEIN DIT1"/>
    <property type="match status" value="1"/>
</dbReference>
<organism evidence="2 3">
    <name type="scientific">Streptomyces lavenduligriseus</name>
    <dbReference type="NCBI Taxonomy" id="67315"/>
    <lineage>
        <taxon>Bacteria</taxon>
        <taxon>Bacillati</taxon>
        <taxon>Actinomycetota</taxon>
        <taxon>Actinomycetes</taxon>
        <taxon>Kitasatosporales</taxon>
        <taxon>Streptomycetaceae</taxon>
        <taxon>Streptomyces</taxon>
    </lineage>
</organism>
<dbReference type="Pfam" id="PF05141">
    <property type="entry name" value="DIT1_PvcA"/>
    <property type="match status" value="1"/>
</dbReference>
<evidence type="ECO:0000256" key="1">
    <source>
        <dbReference type="SAM" id="MobiDB-lite"/>
    </source>
</evidence>
<accession>A0ABT0NM07</accession>
<feature type="region of interest" description="Disordered" evidence="1">
    <location>
        <begin position="14"/>
        <end position="33"/>
    </location>
</feature>
<dbReference type="RefSeq" id="WP_249457033.1">
    <property type="nucleotide sequence ID" value="NZ_JAMCCK010000005.1"/>
</dbReference>
<name>A0ABT0NM07_9ACTN</name>
<comment type="caution">
    <text evidence="2">The sequence shown here is derived from an EMBL/GenBank/DDBJ whole genome shotgun (WGS) entry which is preliminary data.</text>
</comment>
<reference evidence="2 3" key="1">
    <citation type="submission" date="2022-05" db="EMBL/GenBank/DDBJ databases">
        <title>Genome Resource of Streptomyces lavenduligriseus GA1-1, a Strain with Broad-Spectrum Antifungal Activity against Phytopathogenic Fungi.</title>
        <authorList>
            <person name="Qi D."/>
        </authorList>
    </citation>
    <scope>NUCLEOTIDE SEQUENCE [LARGE SCALE GENOMIC DNA]</scope>
    <source>
        <strain evidence="2 3">GA1-1</strain>
    </source>
</reference>
<protein>
    <submittedName>
        <fullName evidence="2">Isocyanide synthase family protein</fullName>
    </submittedName>
</protein>
<evidence type="ECO:0000313" key="2">
    <source>
        <dbReference type="EMBL" id="MCL3992489.1"/>
    </source>
</evidence>
<dbReference type="PANTHER" id="PTHR37285:SF5">
    <property type="entry name" value="SPORE WALL MATURATION PROTEIN DIT1"/>
    <property type="match status" value="1"/>
</dbReference>
<dbReference type="EMBL" id="JAMCCK010000005">
    <property type="protein sequence ID" value="MCL3992489.1"/>
    <property type="molecule type" value="Genomic_DNA"/>
</dbReference>
<dbReference type="Proteomes" id="UP001202052">
    <property type="component" value="Unassembled WGS sequence"/>
</dbReference>
<dbReference type="InterPro" id="IPR007817">
    <property type="entry name" value="Isocyanide_synthase_DIT1"/>
</dbReference>
<keyword evidence="3" id="KW-1185">Reference proteome</keyword>